<evidence type="ECO:0000313" key="3">
    <source>
        <dbReference type="Proteomes" id="UP000295264"/>
    </source>
</evidence>
<comment type="caution">
    <text evidence="2">The sequence shown here is derived from an EMBL/GenBank/DDBJ whole genome shotgun (WGS) entry which is preliminary data.</text>
</comment>
<evidence type="ECO:0000313" key="2">
    <source>
        <dbReference type="EMBL" id="TEA37428.1"/>
    </source>
</evidence>
<protein>
    <submittedName>
        <fullName evidence="2">Uncharacterized protein</fullName>
    </submittedName>
</protein>
<gene>
    <name evidence="1" type="ORF">DBR06_SOUSAS14210001</name>
    <name evidence="2" type="ORF">DBR06_SOUSAS14210002</name>
</gene>
<name>A0A484GPI9_SOUCH</name>
<organism evidence="2 3">
    <name type="scientific">Sousa chinensis</name>
    <name type="common">Indo-pacific humpbacked dolphin</name>
    <name type="synonym">Steno chinensis</name>
    <dbReference type="NCBI Taxonomy" id="103600"/>
    <lineage>
        <taxon>Eukaryota</taxon>
        <taxon>Metazoa</taxon>
        <taxon>Chordata</taxon>
        <taxon>Craniata</taxon>
        <taxon>Vertebrata</taxon>
        <taxon>Euteleostomi</taxon>
        <taxon>Mammalia</taxon>
        <taxon>Eutheria</taxon>
        <taxon>Laurasiatheria</taxon>
        <taxon>Artiodactyla</taxon>
        <taxon>Whippomorpha</taxon>
        <taxon>Cetacea</taxon>
        <taxon>Odontoceti</taxon>
        <taxon>Delphinidae</taxon>
        <taxon>Sousa</taxon>
    </lineage>
</organism>
<dbReference type="EMBL" id="QWLN02005603">
    <property type="protein sequence ID" value="TEA37428.1"/>
    <property type="molecule type" value="Genomic_DNA"/>
</dbReference>
<keyword evidence="3" id="KW-1185">Reference proteome</keyword>
<reference evidence="2 3" key="1">
    <citation type="journal article" date="2018" name="Genomics">
        <title>Molecular footprints of inshore aquatic adaptation in Indo-Pacific humpback dolphin (Sousa chinensis).</title>
        <authorList>
            <person name="Ming Y."/>
            <person name="Jian J."/>
            <person name="Yu F."/>
            <person name="Yu X."/>
            <person name="Wang J."/>
            <person name="Liu W."/>
        </authorList>
    </citation>
    <scope>NUCLEOTIDE SEQUENCE [LARGE SCALE GENOMIC DNA]</scope>
    <source>
        <strain evidence="2">MY-2018</strain>
        <tissue evidence="2">Skin</tissue>
    </source>
</reference>
<dbReference type="Proteomes" id="UP000295264">
    <property type="component" value="Unassembled WGS sequence"/>
</dbReference>
<accession>A0A484GPI9</accession>
<feature type="non-terminal residue" evidence="2">
    <location>
        <position position="1"/>
    </location>
</feature>
<dbReference type="EMBL" id="QWLN02005603">
    <property type="protein sequence ID" value="TEA37427.1"/>
    <property type="molecule type" value="Genomic_DNA"/>
</dbReference>
<sequence length="31" mass="3479">KGLSPYFLHRCTQHGSHWNYSKLEDSGGDTG</sequence>
<dbReference type="AlphaFoldDB" id="A0A484GPI9"/>
<proteinExistence type="predicted"/>
<evidence type="ECO:0000313" key="1">
    <source>
        <dbReference type="EMBL" id="TEA37427.1"/>
    </source>
</evidence>